<evidence type="ECO:0000256" key="2">
    <source>
        <dbReference type="ARBA" id="ARBA00022679"/>
    </source>
</evidence>
<dbReference type="AlphaFoldDB" id="L1JH59"/>
<dbReference type="PANTHER" id="PTHR12246">
    <property type="entry name" value="PALMITOYLTRANSFERASE ZDHHC16"/>
    <property type="match status" value="1"/>
</dbReference>
<evidence type="ECO:0000256" key="3">
    <source>
        <dbReference type="ARBA" id="ARBA00022692"/>
    </source>
</evidence>
<comment type="subcellular location">
    <subcellularLocation>
        <location evidence="1">Membrane</location>
        <topology evidence="1">Multi-pass membrane protein</topology>
    </subcellularLocation>
</comment>
<dbReference type="Proteomes" id="UP000011087">
    <property type="component" value="Unassembled WGS sequence"/>
</dbReference>
<feature type="non-terminal residue" evidence="9">
    <location>
        <position position="50"/>
    </location>
</feature>
<evidence type="ECO:0000256" key="4">
    <source>
        <dbReference type="ARBA" id="ARBA00022989"/>
    </source>
</evidence>
<reference evidence="10" key="3">
    <citation type="submission" date="2015-06" db="UniProtKB">
        <authorList>
            <consortium name="EnsemblProtists"/>
        </authorList>
    </citation>
    <scope>IDENTIFICATION</scope>
</reference>
<dbReference type="EMBL" id="JH992990">
    <property type="protein sequence ID" value="EKX47430.1"/>
    <property type="molecule type" value="Genomic_DNA"/>
</dbReference>
<dbReference type="OrthoDB" id="331948at2759"/>
<dbReference type="eggNOG" id="KOG1311">
    <property type="taxonomic scope" value="Eukaryota"/>
</dbReference>
<proteinExistence type="inferred from homology"/>
<evidence type="ECO:0000256" key="7">
    <source>
        <dbReference type="RuleBase" id="RU079119"/>
    </source>
</evidence>
<dbReference type="InterPro" id="IPR001594">
    <property type="entry name" value="Palmitoyltrfase_DHHC"/>
</dbReference>
<gene>
    <name evidence="9" type="ORF">GUITHDRAFT_47088</name>
</gene>
<sequence length="50" mass="6213">CRKAKPPRTHHCSICRRCVLKMDHHCPWVAQCVGFRNYRTFFLFMFWLWV</sequence>
<dbReference type="KEGG" id="gtt:GUITHDRAFT_47088"/>
<dbReference type="InterPro" id="IPR039859">
    <property type="entry name" value="PFA4/ZDH16/20/ERF2-like"/>
</dbReference>
<feature type="non-terminal residue" evidence="9">
    <location>
        <position position="1"/>
    </location>
</feature>
<organism evidence="9">
    <name type="scientific">Guillardia theta (strain CCMP2712)</name>
    <name type="common">Cryptophyte</name>
    <dbReference type="NCBI Taxonomy" id="905079"/>
    <lineage>
        <taxon>Eukaryota</taxon>
        <taxon>Cryptophyceae</taxon>
        <taxon>Pyrenomonadales</taxon>
        <taxon>Geminigeraceae</taxon>
        <taxon>Guillardia</taxon>
    </lineage>
</organism>
<accession>L1JH59</accession>
<dbReference type="OMA" id="VICRVTH"/>
<dbReference type="PROSITE" id="PS50216">
    <property type="entry name" value="DHHC"/>
    <property type="match status" value="1"/>
</dbReference>
<evidence type="ECO:0000313" key="11">
    <source>
        <dbReference type="Proteomes" id="UP000011087"/>
    </source>
</evidence>
<dbReference type="GeneID" id="17304093"/>
<evidence type="ECO:0000313" key="10">
    <source>
        <dbReference type="EnsemblProtists" id="EKX47430"/>
    </source>
</evidence>
<evidence type="ECO:0000313" key="9">
    <source>
        <dbReference type="EMBL" id="EKX47430.1"/>
    </source>
</evidence>
<protein>
    <recommendedName>
        <fullName evidence="7">Palmitoyltransferase</fullName>
        <ecNumber evidence="7">2.3.1.225</ecNumber>
    </recommendedName>
</protein>
<keyword evidence="2 7" id="KW-0808">Transferase</keyword>
<reference evidence="9 11" key="1">
    <citation type="journal article" date="2012" name="Nature">
        <title>Algal genomes reveal evolutionary mosaicism and the fate of nucleomorphs.</title>
        <authorList>
            <consortium name="DOE Joint Genome Institute"/>
            <person name="Curtis B.A."/>
            <person name="Tanifuji G."/>
            <person name="Burki F."/>
            <person name="Gruber A."/>
            <person name="Irimia M."/>
            <person name="Maruyama S."/>
            <person name="Arias M.C."/>
            <person name="Ball S.G."/>
            <person name="Gile G.H."/>
            <person name="Hirakawa Y."/>
            <person name="Hopkins J.F."/>
            <person name="Kuo A."/>
            <person name="Rensing S.A."/>
            <person name="Schmutz J."/>
            <person name="Symeonidi A."/>
            <person name="Elias M."/>
            <person name="Eveleigh R.J."/>
            <person name="Herman E.K."/>
            <person name="Klute M.J."/>
            <person name="Nakayama T."/>
            <person name="Obornik M."/>
            <person name="Reyes-Prieto A."/>
            <person name="Armbrust E.V."/>
            <person name="Aves S.J."/>
            <person name="Beiko R.G."/>
            <person name="Coutinho P."/>
            <person name="Dacks J.B."/>
            <person name="Durnford D.G."/>
            <person name="Fast N.M."/>
            <person name="Green B.R."/>
            <person name="Grisdale C.J."/>
            <person name="Hempel F."/>
            <person name="Henrissat B."/>
            <person name="Hoppner M.P."/>
            <person name="Ishida K."/>
            <person name="Kim E."/>
            <person name="Koreny L."/>
            <person name="Kroth P.G."/>
            <person name="Liu Y."/>
            <person name="Malik S.B."/>
            <person name="Maier U.G."/>
            <person name="McRose D."/>
            <person name="Mock T."/>
            <person name="Neilson J.A."/>
            <person name="Onodera N.T."/>
            <person name="Poole A.M."/>
            <person name="Pritham E.J."/>
            <person name="Richards T.A."/>
            <person name="Rocap G."/>
            <person name="Roy S.W."/>
            <person name="Sarai C."/>
            <person name="Schaack S."/>
            <person name="Shirato S."/>
            <person name="Slamovits C.H."/>
            <person name="Spencer D.F."/>
            <person name="Suzuki S."/>
            <person name="Worden A.Z."/>
            <person name="Zauner S."/>
            <person name="Barry K."/>
            <person name="Bell C."/>
            <person name="Bharti A.K."/>
            <person name="Crow J.A."/>
            <person name="Grimwood J."/>
            <person name="Kramer R."/>
            <person name="Lindquist E."/>
            <person name="Lucas S."/>
            <person name="Salamov A."/>
            <person name="McFadden G.I."/>
            <person name="Lane C.E."/>
            <person name="Keeling P.J."/>
            <person name="Gray M.W."/>
            <person name="Grigoriev I.V."/>
            <person name="Archibald J.M."/>
        </authorList>
    </citation>
    <scope>NUCLEOTIDE SEQUENCE</scope>
    <source>
        <strain evidence="9 11">CCMP2712</strain>
    </source>
</reference>
<dbReference type="HOGENOM" id="CLU_205489_0_0_1"/>
<feature type="domain" description="Palmitoyltransferase DHHC" evidence="8">
    <location>
        <begin position="1"/>
        <end position="49"/>
    </location>
</feature>
<dbReference type="EnsemblProtists" id="EKX47430">
    <property type="protein sequence ID" value="EKX47430"/>
    <property type="gene ID" value="GUITHDRAFT_47088"/>
</dbReference>
<keyword evidence="4" id="KW-1133">Transmembrane helix</keyword>
<comment type="domain">
    <text evidence="7">The DHHC domain is required for palmitoyltransferase activity.</text>
</comment>
<keyword evidence="11" id="KW-1185">Reference proteome</keyword>
<dbReference type="STRING" id="905079.L1JH59"/>
<name>L1JH59_GUITC</name>
<keyword evidence="6 7" id="KW-0012">Acyltransferase</keyword>
<dbReference type="EC" id="2.3.1.225" evidence="7"/>
<dbReference type="PaxDb" id="55529-EKX47430"/>
<reference evidence="11" key="2">
    <citation type="submission" date="2012-11" db="EMBL/GenBank/DDBJ databases">
        <authorList>
            <person name="Kuo A."/>
            <person name="Curtis B.A."/>
            <person name="Tanifuji G."/>
            <person name="Burki F."/>
            <person name="Gruber A."/>
            <person name="Irimia M."/>
            <person name="Maruyama S."/>
            <person name="Arias M.C."/>
            <person name="Ball S.G."/>
            <person name="Gile G.H."/>
            <person name="Hirakawa Y."/>
            <person name="Hopkins J.F."/>
            <person name="Rensing S.A."/>
            <person name="Schmutz J."/>
            <person name="Symeonidi A."/>
            <person name="Elias M."/>
            <person name="Eveleigh R.J."/>
            <person name="Herman E.K."/>
            <person name="Klute M.J."/>
            <person name="Nakayama T."/>
            <person name="Obornik M."/>
            <person name="Reyes-Prieto A."/>
            <person name="Armbrust E.V."/>
            <person name="Aves S.J."/>
            <person name="Beiko R.G."/>
            <person name="Coutinho P."/>
            <person name="Dacks J.B."/>
            <person name="Durnford D.G."/>
            <person name="Fast N.M."/>
            <person name="Green B.R."/>
            <person name="Grisdale C."/>
            <person name="Hempe F."/>
            <person name="Henrissat B."/>
            <person name="Hoppner M.P."/>
            <person name="Ishida K.-I."/>
            <person name="Kim E."/>
            <person name="Koreny L."/>
            <person name="Kroth P.G."/>
            <person name="Liu Y."/>
            <person name="Malik S.-B."/>
            <person name="Maier U.G."/>
            <person name="McRose D."/>
            <person name="Mock T."/>
            <person name="Neilson J.A."/>
            <person name="Onodera N.T."/>
            <person name="Poole A.M."/>
            <person name="Pritham E.J."/>
            <person name="Richards T.A."/>
            <person name="Rocap G."/>
            <person name="Roy S.W."/>
            <person name="Sarai C."/>
            <person name="Schaack S."/>
            <person name="Shirato S."/>
            <person name="Slamovits C.H."/>
            <person name="Spencer D.F."/>
            <person name="Suzuki S."/>
            <person name="Worden A.Z."/>
            <person name="Zauner S."/>
            <person name="Barry K."/>
            <person name="Bell C."/>
            <person name="Bharti A.K."/>
            <person name="Crow J.A."/>
            <person name="Grimwood J."/>
            <person name="Kramer R."/>
            <person name="Lindquist E."/>
            <person name="Lucas S."/>
            <person name="Salamov A."/>
            <person name="McFadden G.I."/>
            <person name="Lane C.E."/>
            <person name="Keeling P.J."/>
            <person name="Gray M.W."/>
            <person name="Grigoriev I.V."/>
            <person name="Archibald J.M."/>
        </authorList>
    </citation>
    <scope>NUCLEOTIDE SEQUENCE</scope>
    <source>
        <strain evidence="11">CCMP2712</strain>
    </source>
</reference>
<keyword evidence="5" id="KW-0472">Membrane</keyword>
<dbReference type="Pfam" id="PF01529">
    <property type="entry name" value="DHHC"/>
    <property type="match status" value="1"/>
</dbReference>
<dbReference type="RefSeq" id="XP_005834410.1">
    <property type="nucleotide sequence ID" value="XM_005834353.1"/>
</dbReference>
<dbReference type="GO" id="GO:0016020">
    <property type="term" value="C:membrane"/>
    <property type="evidence" value="ECO:0007669"/>
    <property type="project" value="UniProtKB-SubCell"/>
</dbReference>
<comment type="catalytic activity">
    <reaction evidence="7">
        <text>L-cysteinyl-[protein] + hexadecanoyl-CoA = S-hexadecanoyl-L-cysteinyl-[protein] + CoA</text>
        <dbReference type="Rhea" id="RHEA:36683"/>
        <dbReference type="Rhea" id="RHEA-COMP:10131"/>
        <dbReference type="Rhea" id="RHEA-COMP:11032"/>
        <dbReference type="ChEBI" id="CHEBI:29950"/>
        <dbReference type="ChEBI" id="CHEBI:57287"/>
        <dbReference type="ChEBI" id="CHEBI:57379"/>
        <dbReference type="ChEBI" id="CHEBI:74151"/>
        <dbReference type="EC" id="2.3.1.225"/>
    </reaction>
</comment>
<comment type="similarity">
    <text evidence="7">Belongs to the DHHC palmitoyltransferase family.</text>
</comment>
<evidence type="ECO:0000256" key="5">
    <source>
        <dbReference type="ARBA" id="ARBA00023136"/>
    </source>
</evidence>
<evidence type="ECO:0000256" key="6">
    <source>
        <dbReference type="ARBA" id="ARBA00023315"/>
    </source>
</evidence>
<dbReference type="GO" id="GO:0019706">
    <property type="term" value="F:protein-cysteine S-palmitoyltransferase activity"/>
    <property type="evidence" value="ECO:0007669"/>
    <property type="project" value="UniProtKB-EC"/>
</dbReference>
<keyword evidence="3" id="KW-0812">Transmembrane</keyword>
<evidence type="ECO:0000256" key="1">
    <source>
        <dbReference type="ARBA" id="ARBA00004141"/>
    </source>
</evidence>
<evidence type="ECO:0000259" key="8">
    <source>
        <dbReference type="Pfam" id="PF01529"/>
    </source>
</evidence>